<comment type="caution">
    <text evidence="1">The sequence shown here is derived from an EMBL/GenBank/DDBJ whole genome shotgun (WGS) entry which is preliminary data.</text>
</comment>
<name>A0AAD6YW09_9AGAR</name>
<evidence type="ECO:0000313" key="1">
    <source>
        <dbReference type="EMBL" id="KAJ7230384.1"/>
    </source>
</evidence>
<reference evidence="1" key="1">
    <citation type="submission" date="2023-03" db="EMBL/GenBank/DDBJ databases">
        <title>Massive genome expansion in bonnet fungi (Mycena s.s.) driven by repeated elements and novel gene families across ecological guilds.</title>
        <authorList>
            <consortium name="Lawrence Berkeley National Laboratory"/>
            <person name="Harder C.B."/>
            <person name="Miyauchi S."/>
            <person name="Viragh M."/>
            <person name="Kuo A."/>
            <person name="Thoen E."/>
            <person name="Andreopoulos B."/>
            <person name="Lu D."/>
            <person name="Skrede I."/>
            <person name="Drula E."/>
            <person name="Henrissat B."/>
            <person name="Morin E."/>
            <person name="Kohler A."/>
            <person name="Barry K."/>
            <person name="LaButti K."/>
            <person name="Morin E."/>
            <person name="Salamov A."/>
            <person name="Lipzen A."/>
            <person name="Mereny Z."/>
            <person name="Hegedus B."/>
            <person name="Baldrian P."/>
            <person name="Stursova M."/>
            <person name="Weitz H."/>
            <person name="Taylor A."/>
            <person name="Grigoriev I.V."/>
            <person name="Nagy L.G."/>
            <person name="Martin F."/>
            <person name="Kauserud H."/>
        </authorList>
    </citation>
    <scope>NUCLEOTIDE SEQUENCE</scope>
    <source>
        <strain evidence="1">9144</strain>
    </source>
</reference>
<organism evidence="1 2">
    <name type="scientific">Mycena pura</name>
    <dbReference type="NCBI Taxonomy" id="153505"/>
    <lineage>
        <taxon>Eukaryota</taxon>
        <taxon>Fungi</taxon>
        <taxon>Dikarya</taxon>
        <taxon>Basidiomycota</taxon>
        <taxon>Agaricomycotina</taxon>
        <taxon>Agaricomycetes</taxon>
        <taxon>Agaricomycetidae</taxon>
        <taxon>Agaricales</taxon>
        <taxon>Marasmiineae</taxon>
        <taxon>Mycenaceae</taxon>
        <taxon>Mycena</taxon>
    </lineage>
</organism>
<keyword evidence="2" id="KW-1185">Reference proteome</keyword>
<sequence length="229" mass="25544">MAAVFDEPMEHIDAHDLTPHLRRLSIEYLSAPFDDVFRRVGLPCHHKSNISSSAIRSVPICLRGSLTRYARNKRGSGWDGRRSYALVRLWGGAEYGSRFAAGMPEYPDTEWGVPELTLGQRDFAAAAAAAACNGSLSGSQRQSTSWSNIIFFEFWTSQGSSGPEGSAFLCRSWRWKSDVTLLVPEDTYPEWEFSRDWPYFLQSTLGKNDAVGIPPFLLEDVLSIAKAIT</sequence>
<gene>
    <name evidence="1" type="ORF">GGX14DRAFT_583033</name>
</gene>
<proteinExistence type="predicted"/>
<evidence type="ECO:0000313" key="2">
    <source>
        <dbReference type="Proteomes" id="UP001219525"/>
    </source>
</evidence>
<protein>
    <submittedName>
        <fullName evidence="1">Uncharacterized protein</fullName>
    </submittedName>
</protein>
<dbReference type="Proteomes" id="UP001219525">
    <property type="component" value="Unassembled WGS sequence"/>
</dbReference>
<accession>A0AAD6YW09</accession>
<dbReference type="AlphaFoldDB" id="A0AAD6YW09"/>
<dbReference type="EMBL" id="JARJCW010000001">
    <property type="protein sequence ID" value="KAJ7230384.1"/>
    <property type="molecule type" value="Genomic_DNA"/>
</dbReference>